<name>A0A7G5H0J0_9BACT</name>
<protein>
    <submittedName>
        <fullName evidence="2">Class I SAM-dependent methyltransferase</fullName>
    </submittedName>
</protein>
<reference evidence="2 3" key="1">
    <citation type="submission" date="2020-07" db="EMBL/GenBank/DDBJ databases">
        <title>Spirosoma foliorum sp. nov., isolated from the leaves on the Nejang mountain Korea, Republic of.</title>
        <authorList>
            <person name="Ho H."/>
            <person name="Lee Y.-J."/>
            <person name="Nurcahyanto D.-A."/>
            <person name="Kim S.-G."/>
        </authorList>
    </citation>
    <scope>NUCLEOTIDE SEQUENCE [LARGE SCALE GENOMIC DNA]</scope>
    <source>
        <strain evidence="2 3">PL0136</strain>
    </source>
</reference>
<accession>A0A7G5H0J0</accession>
<evidence type="ECO:0000313" key="2">
    <source>
        <dbReference type="EMBL" id="QMW04632.1"/>
    </source>
</evidence>
<dbReference type="Pfam" id="PF08242">
    <property type="entry name" value="Methyltransf_12"/>
    <property type="match status" value="1"/>
</dbReference>
<dbReference type="CDD" id="cd02440">
    <property type="entry name" value="AdoMet_MTases"/>
    <property type="match status" value="1"/>
</dbReference>
<keyword evidence="2" id="KW-0808">Transferase</keyword>
<dbReference type="KEGG" id="sfol:H3H32_06790"/>
<proteinExistence type="predicted"/>
<dbReference type="RefSeq" id="WP_182461986.1">
    <property type="nucleotide sequence ID" value="NZ_CP059732.1"/>
</dbReference>
<dbReference type="EMBL" id="CP059732">
    <property type="protein sequence ID" value="QMW04632.1"/>
    <property type="molecule type" value="Genomic_DNA"/>
</dbReference>
<dbReference type="GO" id="GO:0032259">
    <property type="term" value="P:methylation"/>
    <property type="evidence" value="ECO:0007669"/>
    <property type="project" value="UniProtKB-KW"/>
</dbReference>
<dbReference type="Gene3D" id="3.40.50.150">
    <property type="entry name" value="Vaccinia Virus protein VP39"/>
    <property type="match status" value="1"/>
</dbReference>
<dbReference type="AlphaFoldDB" id="A0A7G5H0J0"/>
<dbReference type="InterPro" id="IPR029063">
    <property type="entry name" value="SAM-dependent_MTases_sf"/>
</dbReference>
<dbReference type="PANTHER" id="PTHR43861">
    <property type="entry name" value="TRANS-ACONITATE 2-METHYLTRANSFERASE-RELATED"/>
    <property type="match status" value="1"/>
</dbReference>
<dbReference type="GO" id="GO:0008168">
    <property type="term" value="F:methyltransferase activity"/>
    <property type="evidence" value="ECO:0007669"/>
    <property type="project" value="UniProtKB-KW"/>
</dbReference>
<sequence>MSQVELFERERATNYNQFVEAWIPNYQYFLDRLPNLLREATSKNLLVVGCGTGNEINRFTQASEHWDITGIDPSPDMLNQAHEKLHAYQNVTLVEGLVSDLDPAQKYGAATLLLVLHFLDDQGNKLSLLKDIAERLEPGALLVMLDITGDKKQIKQNLAILRLLLPNDLDDDQVTNRLNRIENELYPVSETRLADLCLEAGFESPLRFFQSAIYMGWLTRKN</sequence>
<dbReference type="InterPro" id="IPR013217">
    <property type="entry name" value="Methyltransf_12"/>
</dbReference>
<keyword evidence="3" id="KW-1185">Reference proteome</keyword>
<evidence type="ECO:0000313" key="3">
    <source>
        <dbReference type="Proteomes" id="UP000515369"/>
    </source>
</evidence>
<organism evidence="2 3">
    <name type="scientific">Spirosoma foliorum</name>
    <dbReference type="NCBI Taxonomy" id="2710596"/>
    <lineage>
        <taxon>Bacteria</taxon>
        <taxon>Pseudomonadati</taxon>
        <taxon>Bacteroidota</taxon>
        <taxon>Cytophagia</taxon>
        <taxon>Cytophagales</taxon>
        <taxon>Cytophagaceae</taxon>
        <taxon>Spirosoma</taxon>
    </lineage>
</organism>
<dbReference type="SUPFAM" id="SSF53335">
    <property type="entry name" value="S-adenosyl-L-methionine-dependent methyltransferases"/>
    <property type="match status" value="1"/>
</dbReference>
<evidence type="ECO:0000259" key="1">
    <source>
        <dbReference type="Pfam" id="PF08242"/>
    </source>
</evidence>
<dbReference type="Proteomes" id="UP000515369">
    <property type="component" value="Chromosome"/>
</dbReference>
<gene>
    <name evidence="2" type="ORF">H3H32_06790</name>
</gene>
<keyword evidence="2" id="KW-0489">Methyltransferase</keyword>
<feature type="domain" description="Methyltransferase type 12" evidence="1">
    <location>
        <begin position="46"/>
        <end position="142"/>
    </location>
</feature>